<dbReference type="Pfam" id="PF13649">
    <property type="entry name" value="Methyltransf_25"/>
    <property type="match status" value="1"/>
</dbReference>
<evidence type="ECO:0000256" key="3">
    <source>
        <dbReference type="ARBA" id="ARBA00022691"/>
    </source>
</evidence>
<evidence type="ECO:0000256" key="1">
    <source>
        <dbReference type="ARBA" id="ARBA00022603"/>
    </source>
</evidence>
<dbReference type="EMBL" id="CP071091">
    <property type="protein sequence ID" value="QSQ14005.1"/>
    <property type="molecule type" value="Genomic_DNA"/>
</dbReference>
<dbReference type="Proteomes" id="UP000663090">
    <property type="component" value="Chromosome"/>
</dbReference>
<evidence type="ECO:0000256" key="2">
    <source>
        <dbReference type="ARBA" id="ARBA00022679"/>
    </source>
</evidence>
<evidence type="ECO:0000313" key="6">
    <source>
        <dbReference type="Proteomes" id="UP000663090"/>
    </source>
</evidence>
<protein>
    <submittedName>
        <fullName evidence="5">Class I SAM-dependent methyltransferase</fullName>
    </submittedName>
</protein>
<evidence type="ECO:0000259" key="4">
    <source>
        <dbReference type="Pfam" id="PF13649"/>
    </source>
</evidence>
<dbReference type="CDD" id="cd02440">
    <property type="entry name" value="AdoMet_MTases"/>
    <property type="match status" value="1"/>
</dbReference>
<name>A0ABX7N8M6_9BACT</name>
<evidence type="ECO:0000313" key="5">
    <source>
        <dbReference type="EMBL" id="QSQ14005.1"/>
    </source>
</evidence>
<dbReference type="PANTHER" id="PTHR43464">
    <property type="entry name" value="METHYLTRANSFERASE"/>
    <property type="match status" value="1"/>
</dbReference>
<gene>
    <name evidence="5" type="ORF">JY572_37775</name>
</gene>
<dbReference type="InterPro" id="IPR041698">
    <property type="entry name" value="Methyltransf_25"/>
</dbReference>
<dbReference type="GO" id="GO:0032259">
    <property type="term" value="P:methylation"/>
    <property type="evidence" value="ECO:0007669"/>
    <property type="project" value="UniProtKB-KW"/>
</dbReference>
<dbReference type="RefSeq" id="WP_206715799.1">
    <property type="nucleotide sequence ID" value="NZ_CP071091.1"/>
</dbReference>
<dbReference type="InterPro" id="IPR029063">
    <property type="entry name" value="SAM-dependent_MTases_sf"/>
</dbReference>
<proteinExistence type="predicted"/>
<dbReference type="SUPFAM" id="SSF53335">
    <property type="entry name" value="S-adenosyl-L-methionine-dependent methyltransferases"/>
    <property type="match status" value="1"/>
</dbReference>
<accession>A0ABX7N8M6</accession>
<dbReference type="GO" id="GO:0008168">
    <property type="term" value="F:methyltransferase activity"/>
    <property type="evidence" value="ECO:0007669"/>
    <property type="project" value="UniProtKB-KW"/>
</dbReference>
<keyword evidence="6" id="KW-1185">Reference proteome</keyword>
<reference evidence="5 6" key="1">
    <citation type="submission" date="2021-02" db="EMBL/GenBank/DDBJ databases">
        <title>De Novo genome assembly of isolated myxobacteria.</title>
        <authorList>
            <person name="Stevens D.C."/>
        </authorList>
    </citation>
    <scope>NUCLEOTIDE SEQUENCE [LARGE SCALE GENOMIC DNA]</scope>
    <source>
        <strain evidence="5 6">SCHIC003</strain>
    </source>
</reference>
<keyword evidence="2" id="KW-0808">Transferase</keyword>
<dbReference type="Gene3D" id="3.40.50.150">
    <property type="entry name" value="Vaccinia Virus protein VP39"/>
    <property type="match status" value="1"/>
</dbReference>
<dbReference type="PANTHER" id="PTHR43464:SF19">
    <property type="entry name" value="UBIQUINONE BIOSYNTHESIS O-METHYLTRANSFERASE, MITOCHONDRIAL"/>
    <property type="match status" value="1"/>
</dbReference>
<keyword evidence="3" id="KW-0949">S-adenosyl-L-methionine</keyword>
<sequence length="247" mass="28343">MSEQFDNIGSKYEEFKTTTPLPIPERHTFQRLVGNLAGKRVLDLACGSGHYSRFLNRLGAEWVEGVDISPEMIQLARELEQKQPVGLRYHVMDARELSRLGDYDLVTAVFLLNYAQTREELRDMCRGAFSNLKPGGRFVAVTANPVFDLHRSNFSAYGVRVLSEQFEQGRHHCRALFLTEPPTPFEYFRWSSDVYESAFADAGFRNVTWHPIEIPKEAIDQFGDDFWREYRENSLVIGVSGQKAAPR</sequence>
<feature type="domain" description="Methyltransferase" evidence="4">
    <location>
        <begin position="41"/>
        <end position="136"/>
    </location>
</feature>
<organism evidence="5 6">
    <name type="scientific">Myxococcus landrumensis</name>
    <dbReference type="NCBI Taxonomy" id="2813577"/>
    <lineage>
        <taxon>Bacteria</taxon>
        <taxon>Pseudomonadati</taxon>
        <taxon>Myxococcota</taxon>
        <taxon>Myxococcia</taxon>
        <taxon>Myxococcales</taxon>
        <taxon>Cystobacterineae</taxon>
        <taxon>Myxococcaceae</taxon>
        <taxon>Myxococcus</taxon>
    </lineage>
</organism>
<keyword evidence="1 5" id="KW-0489">Methyltransferase</keyword>